<evidence type="ECO:0000313" key="5">
    <source>
        <dbReference type="Proteomes" id="UP000293995"/>
    </source>
</evidence>
<keyword evidence="5" id="KW-1185">Reference proteome</keyword>
<proteinExistence type="predicted"/>
<dbReference type="OrthoDB" id="2560583at2"/>
<feature type="compositionally biased region" description="Low complexity" evidence="1">
    <location>
        <begin position="1"/>
        <end position="24"/>
    </location>
</feature>
<gene>
    <name evidence="4" type="ORF">ET475_02035</name>
</gene>
<name>A0A4P6EC37_9MICO</name>
<reference evidence="4 5" key="1">
    <citation type="submission" date="2019-01" db="EMBL/GenBank/DDBJ databases">
        <title>Genome sequencing of strain DFW100M-13.</title>
        <authorList>
            <person name="Heo J."/>
            <person name="Kim S.-J."/>
            <person name="Kim J.-S."/>
            <person name="Hong S.-B."/>
            <person name="Kwon S.-W."/>
        </authorList>
    </citation>
    <scope>NUCLEOTIDE SEQUENCE [LARGE SCALE GENOMIC DNA]</scope>
    <source>
        <strain evidence="4 5">DFW100M-13</strain>
    </source>
</reference>
<sequence>MTEATADPSAAASVATASKGASVTESTNLSDTSTWLPLDGLAPGFDANKAPLSDALVGRTLTVVDDRGTRIAHTFGSGSVSWVYKPGESDPTEPAAQTDACEVFEVDEDLYYAQFHHDYLPNEAVSLFLDLRSGYALAVVSIIGEAAPGHTAVQQLFAPSRIEELAQTGAAPAPTIELIGRRAMWVYSSEHTYEHIYLTPHWYTWQCLAGPEQGLADTDEQTTWRLRPGIYVFAWREKVIPCASVTVADHRDQRSLRSHGVLFGLDEAGTSQTHFTFGAFGRLLSNTVHPAEYDPALRDAADAGASEGTN</sequence>
<protein>
    <submittedName>
        <fullName evidence="4">Molybdenum cofactor biosynthesis protein MoaF</fullName>
    </submittedName>
</protein>
<dbReference type="InterPro" id="IPR035348">
    <property type="entry name" value="MoaF_C"/>
</dbReference>
<dbReference type="Proteomes" id="UP000293995">
    <property type="component" value="Chromosome"/>
</dbReference>
<feature type="domain" description="Molybdenum cofactor biosynthesis protein F N-terminal" evidence="2">
    <location>
        <begin position="33"/>
        <end position="143"/>
    </location>
</feature>
<evidence type="ECO:0000313" key="4">
    <source>
        <dbReference type="EMBL" id="QAY58893.1"/>
    </source>
</evidence>
<dbReference type="InterPro" id="IPR024724">
    <property type="entry name" value="MoaF_N"/>
</dbReference>
<dbReference type="Gene3D" id="2.40.128.20">
    <property type="match status" value="1"/>
</dbReference>
<dbReference type="Pfam" id="PF10703">
    <property type="entry name" value="MoaF"/>
    <property type="match status" value="1"/>
</dbReference>
<dbReference type="AlphaFoldDB" id="A0A4P6EC37"/>
<evidence type="ECO:0000256" key="1">
    <source>
        <dbReference type="SAM" id="MobiDB-lite"/>
    </source>
</evidence>
<evidence type="ECO:0000259" key="2">
    <source>
        <dbReference type="Pfam" id="PF10703"/>
    </source>
</evidence>
<dbReference type="Pfam" id="PF17409">
    <property type="entry name" value="MoaF_C"/>
    <property type="match status" value="1"/>
</dbReference>
<organism evidence="4 5">
    <name type="scientific">Microbacterium protaetiae</name>
    <dbReference type="NCBI Taxonomy" id="2509458"/>
    <lineage>
        <taxon>Bacteria</taxon>
        <taxon>Bacillati</taxon>
        <taxon>Actinomycetota</taxon>
        <taxon>Actinomycetes</taxon>
        <taxon>Micrococcales</taxon>
        <taxon>Microbacteriaceae</taxon>
        <taxon>Microbacterium</taxon>
    </lineage>
</organism>
<feature type="domain" description="MoaF C-terminal" evidence="3">
    <location>
        <begin position="173"/>
        <end position="287"/>
    </location>
</feature>
<dbReference type="EMBL" id="CP035494">
    <property type="protein sequence ID" value="QAY58893.1"/>
    <property type="molecule type" value="Genomic_DNA"/>
</dbReference>
<accession>A0A4P6EC37</accession>
<dbReference type="InterPro" id="IPR012674">
    <property type="entry name" value="Calycin"/>
</dbReference>
<dbReference type="KEGG" id="mprt:ET475_02035"/>
<feature type="region of interest" description="Disordered" evidence="1">
    <location>
        <begin position="1"/>
        <end position="30"/>
    </location>
</feature>
<evidence type="ECO:0000259" key="3">
    <source>
        <dbReference type="Pfam" id="PF17409"/>
    </source>
</evidence>